<protein>
    <submittedName>
        <fullName evidence="1">Uncharacterized protein</fullName>
    </submittedName>
</protein>
<evidence type="ECO:0000313" key="1">
    <source>
        <dbReference type="EMBL" id="KNZ51593.1"/>
    </source>
</evidence>
<keyword evidence="2" id="KW-1185">Reference proteome</keyword>
<organism evidence="1 2">
    <name type="scientific">Puccinia sorghi</name>
    <dbReference type="NCBI Taxonomy" id="27349"/>
    <lineage>
        <taxon>Eukaryota</taxon>
        <taxon>Fungi</taxon>
        <taxon>Dikarya</taxon>
        <taxon>Basidiomycota</taxon>
        <taxon>Pucciniomycotina</taxon>
        <taxon>Pucciniomycetes</taxon>
        <taxon>Pucciniales</taxon>
        <taxon>Pucciniaceae</taxon>
        <taxon>Puccinia</taxon>
    </lineage>
</organism>
<dbReference type="VEuPathDB" id="FungiDB:VP01_3891g1"/>
<dbReference type="Proteomes" id="UP000037035">
    <property type="component" value="Unassembled WGS sequence"/>
</dbReference>
<accession>A0A0L6USR7</accession>
<proteinExistence type="predicted"/>
<sequence length="166" mass="18804">MKLIMLSRWRASGPHFVWQNHSWRMPSSKTSSYLWITKGSLCGGGIRRLPFLENMKVILVWCPQNQDIEGNEEVYQLQKCAVNDEDSPCLQIGGNFRKVLSFVTKGLKPNRPAALSLPQVHISLLNQLYSGHSSVAVNRRGNIIPDISQVVTILIRTLLISIIFLY</sequence>
<dbReference type="EMBL" id="LAVV01008936">
    <property type="protein sequence ID" value="KNZ51593.1"/>
    <property type="molecule type" value="Genomic_DNA"/>
</dbReference>
<gene>
    <name evidence="1" type="ORF">VP01_3891g1</name>
</gene>
<evidence type="ECO:0000313" key="2">
    <source>
        <dbReference type="Proteomes" id="UP000037035"/>
    </source>
</evidence>
<dbReference type="AlphaFoldDB" id="A0A0L6USR7"/>
<comment type="caution">
    <text evidence="1">The sequence shown here is derived from an EMBL/GenBank/DDBJ whole genome shotgun (WGS) entry which is preliminary data.</text>
</comment>
<reference evidence="1 2" key="1">
    <citation type="submission" date="2015-08" db="EMBL/GenBank/DDBJ databases">
        <title>Next Generation Sequencing and Analysis of the Genome of Puccinia sorghi L Schw, the Causal Agent of Maize Common Rust.</title>
        <authorList>
            <person name="Rochi L."/>
            <person name="Burguener G."/>
            <person name="Darino M."/>
            <person name="Turjanski A."/>
            <person name="Kreff E."/>
            <person name="Dieguez M.J."/>
            <person name="Sacco F."/>
        </authorList>
    </citation>
    <scope>NUCLEOTIDE SEQUENCE [LARGE SCALE GENOMIC DNA]</scope>
    <source>
        <strain evidence="1 2">RO10H11247</strain>
    </source>
</reference>
<name>A0A0L6USR7_9BASI</name>